<sequence>MQNLHGVPYSRLRSSVRTSTSTPSYYTSDNKMERSSKTAGQRSSKEAELKKIYKVATIGFVASMVFLWGILYLVHNDFVQFHPKSLKVEALKGFASKIEYAVRYQVLLMVWLFFNVHYVIYSRVTSGAINPIDSSTEARAQLSKNILTNSIEQIFIAICNQLAFVSFADPTTILKFIPIFNILLLIGRITFFAGYPKYRTFGMTITLQINTIMTVYNLYRFGSENTTSSKAFCIWPRPNSPRSPPRLAEEQSEYAEAVSSNVASPDRIAVRKDPIRSIASPKDRLNKMFSNLAKGATRRIIASSKCHIRVSQTRLEEMFTVQNKNKCKTHDTLLPMKTLAAGMKSDGPITWKSLLAGGSIIGLLYGYTVYLKNEKEKRMELEKRRSFGKPAIGGSFELVDSQGKTRTSDEFLGRWMLVYFGFTHCPDVCPEELDKLATVLERVTKSVDIVPLFISVDPERDTPEVVGKYLAEFSNKFIGLTGTKEQVERATRAYRVYYSAGPRDSDNDYIVDHTIISYLVNPNGELADYFGQTKSVDEIESSISSTMSQQNVERSDVSQKQAPKTNRYANIGAGRITTSKSSTAPITIQQQQQQQPLTPQYTPQYQQSQLARTNKQQQQYGASMHPPPPNVYNQQQQQQQYYQSQQIDWSAQWHELRDKFMTKVHEPTSQRRIILVIVCCALLLDNMLYMVIVPIIPDYLRSTGAWETYAEGARYVRRNTSSGAYKWERVGGTVVYEGEESAVGFLFASKAMVQLLVNPFSGAIIDRIGYEVPMMIGLVVMFFSTIVFACGRTYSILFLARSLQGVGSAFADTSGLAMIADRFTEESERQRALGIALAFISFGSLVAPPFGAVLYQTAGKEVPFIILSLVCLIDAALLLLVTQPGTLTSFGLTLMGQPQRQSVPMTSVNTSSTTSNAMQQQQQRPPLRSATVDVVDRRKGVTDNDDELGNSEADVKSKLQRQKSISRRQSLTASGTPVKGTPIYVLLKDPYIACCAGALVMANVSLAFLEPTISIWMQDTMADIEEWQIGVVWLPAFMPHVLGVYCTIRLADKYPKYQWLIAAIGLALEGLSSFLVPFCTSFWSLIIPISGICFGIALVDTAILPTLGFLVDTRYVSVYGSIYAIADISYSLSYTVGPIIAGGIVEAIGFTALNVLIAVTNLGYCPVLMMLKHIHDYKPFEGEPLSNGTSNIEPSSVGAPVTTGNSSTHTPLNRVPSKPQHSVTILEDPSQRHSVLKRQQQQSSKNPFDDSWLDKSDNRNKYSDTNTDTQTTINRDVR</sequence>
<dbReference type="PANTHER" id="PTHR23506">
    <property type="entry name" value="GH10249P"/>
    <property type="match status" value="1"/>
</dbReference>
<evidence type="ECO:0000256" key="8">
    <source>
        <dbReference type="ARBA" id="ARBA00023008"/>
    </source>
</evidence>
<feature type="compositionally biased region" description="Polar residues" evidence="11">
    <location>
        <begin position="1202"/>
        <end position="1211"/>
    </location>
</feature>
<keyword evidence="16" id="KW-1185">Reference proteome</keyword>
<feature type="transmembrane region" description="Helical" evidence="12">
    <location>
        <begin position="832"/>
        <end position="856"/>
    </location>
</feature>
<comment type="caution">
    <text evidence="15">The sequence shown here is derived from an EMBL/GenBank/DDBJ whole genome shotgun (WGS) entry which is preliminary data.</text>
</comment>
<feature type="compositionally biased region" description="Low complexity" evidence="11">
    <location>
        <begin position="582"/>
        <end position="611"/>
    </location>
</feature>
<evidence type="ECO:0000313" key="15">
    <source>
        <dbReference type="EMBL" id="KAG9508692.1"/>
    </source>
</evidence>
<proteinExistence type="inferred from homology"/>
<feature type="transmembrane region" description="Helical" evidence="12">
    <location>
        <begin position="102"/>
        <end position="121"/>
    </location>
</feature>
<gene>
    <name evidence="15" type="primary">VAChT</name>
    <name evidence="15" type="ORF">GZH46_02806</name>
</gene>
<evidence type="ECO:0000256" key="3">
    <source>
        <dbReference type="ARBA" id="ARBA00010996"/>
    </source>
</evidence>
<feature type="region of interest" description="Disordered" evidence="11">
    <location>
        <begin position="1"/>
        <end position="42"/>
    </location>
</feature>
<name>A0ABQ7S5N9_9ACAR</name>
<feature type="domain" description="Thioredoxin" evidence="14">
    <location>
        <begin position="385"/>
        <end position="548"/>
    </location>
</feature>
<keyword evidence="7 12" id="KW-1133">Transmembrane helix</keyword>
<evidence type="ECO:0000256" key="5">
    <source>
        <dbReference type="ARBA" id="ARBA00022692"/>
    </source>
</evidence>
<feature type="region of interest" description="Disordered" evidence="11">
    <location>
        <begin position="541"/>
        <end position="632"/>
    </location>
</feature>
<evidence type="ECO:0000256" key="7">
    <source>
        <dbReference type="ARBA" id="ARBA00022989"/>
    </source>
</evidence>
<dbReference type="CDD" id="cd17383">
    <property type="entry name" value="MFS_SLC18A3_VAChT"/>
    <property type="match status" value="1"/>
</dbReference>
<dbReference type="InterPro" id="IPR036259">
    <property type="entry name" value="MFS_trans_sf"/>
</dbReference>
<feature type="transmembrane region" description="Helical" evidence="12">
    <location>
        <begin position="1122"/>
        <end position="1141"/>
    </location>
</feature>
<dbReference type="InterPro" id="IPR013766">
    <property type="entry name" value="Thioredoxin_domain"/>
</dbReference>
<feature type="transmembrane region" description="Helical" evidence="12">
    <location>
        <begin position="173"/>
        <end position="193"/>
    </location>
</feature>
<feature type="transmembrane region" description="Helical" evidence="12">
    <location>
        <begin position="1147"/>
        <end position="1171"/>
    </location>
</feature>
<dbReference type="PROSITE" id="PS51352">
    <property type="entry name" value="THIOREDOXIN_2"/>
    <property type="match status" value="1"/>
</dbReference>
<feature type="transmembrane region" description="Helical" evidence="12">
    <location>
        <begin position="52"/>
        <end position="74"/>
    </location>
</feature>
<dbReference type="SUPFAM" id="SSF103473">
    <property type="entry name" value="MFS general substrate transporter"/>
    <property type="match status" value="1"/>
</dbReference>
<comment type="similarity">
    <text evidence="3">Belongs to the SCO1/2 family.</text>
</comment>
<evidence type="ECO:0000259" key="13">
    <source>
        <dbReference type="PROSITE" id="PS50850"/>
    </source>
</evidence>
<feature type="compositionally biased region" description="Polar residues" evidence="11">
    <location>
        <begin position="1263"/>
        <end position="1278"/>
    </location>
</feature>
<feature type="transmembrane region" description="Helical" evidence="12">
    <location>
        <begin position="772"/>
        <end position="791"/>
    </location>
</feature>
<dbReference type="PROSITE" id="PS50850">
    <property type="entry name" value="MFS"/>
    <property type="match status" value="1"/>
</dbReference>
<evidence type="ECO:0000256" key="12">
    <source>
        <dbReference type="SAM" id="Phobius"/>
    </source>
</evidence>
<dbReference type="PANTHER" id="PTHR23506:SF13">
    <property type="entry name" value="VESICULAR ACETYLCHOLINE TRANSPORTER"/>
    <property type="match status" value="1"/>
</dbReference>
<feature type="transmembrane region" description="Helical" evidence="12">
    <location>
        <begin position="349"/>
        <end position="370"/>
    </location>
</feature>
<dbReference type="InterPro" id="IPR036249">
    <property type="entry name" value="Thioredoxin-like_sf"/>
</dbReference>
<keyword evidence="9 12" id="KW-0472">Membrane</keyword>
<feature type="transmembrane region" description="Helical" evidence="12">
    <location>
        <begin position="1029"/>
        <end position="1048"/>
    </location>
</feature>
<evidence type="ECO:0000259" key="14">
    <source>
        <dbReference type="PROSITE" id="PS51352"/>
    </source>
</evidence>
<feature type="region of interest" description="Disordered" evidence="11">
    <location>
        <begin position="1185"/>
        <end position="1278"/>
    </location>
</feature>
<feature type="compositionally biased region" description="Low complexity" evidence="11">
    <location>
        <begin position="9"/>
        <end position="28"/>
    </location>
</feature>
<dbReference type="InterPro" id="IPR003782">
    <property type="entry name" value="SCO1/SenC"/>
</dbReference>
<feature type="compositionally biased region" description="Polar residues" evidence="11">
    <location>
        <begin position="541"/>
        <end position="568"/>
    </location>
</feature>
<dbReference type="SUPFAM" id="SSF52833">
    <property type="entry name" value="Thioredoxin-like"/>
    <property type="match status" value="1"/>
</dbReference>
<comment type="similarity">
    <text evidence="2">Belongs to the major facilitator superfamily. Vesicular transporter family.</text>
</comment>
<dbReference type="SUPFAM" id="SSF161084">
    <property type="entry name" value="MAPEG domain-like"/>
    <property type="match status" value="1"/>
</dbReference>
<evidence type="ECO:0000256" key="2">
    <source>
        <dbReference type="ARBA" id="ARBA00006829"/>
    </source>
</evidence>
<keyword evidence="8" id="KW-0186">Copper</keyword>
<evidence type="ECO:0000256" key="11">
    <source>
        <dbReference type="SAM" id="MobiDB-lite"/>
    </source>
</evidence>
<evidence type="ECO:0000256" key="9">
    <source>
        <dbReference type="ARBA" id="ARBA00023136"/>
    </source>
</evidence>
<keyword evidence="6" id="KW-0532">Neurotransmitter transport</keyword>
<dbReference type="InterPro" id="IPR023352">
    <property type="entry name" value="MAPEG-like_dom_sf"/>
</dbReference>
<feature type="transmembrane region" description="Helical" evidence="12">
    <location>
        <begin position="1089"/>
        <end position="1110"/>
    </location>
</feature>
<feature type="compositionally biased region" description="Low complexity" evidence="11">
    <location>
        <begin position="906"/>
        <end position="916"/>
    </location>
</feature>
<feature type="transmembrane region" description="Helical" evidence="12">
    <location>
        <begin position="991"/>
        <end position="1009"/>
    </location>
</feature>
<evidence type="ECO:0000256" key="6">
    <source>
        <dbReference type="ARBA" id="ARBA00022775"/>
    </source>
</evidence>
<feature type="compositionally biased region" description="Polar residues" evidence="11">
    <location>
        <begin position="1237"/>
        <end position="1246"/>
    </location>
</feature>
<evidence type="ECO:0000256" key="4">
    <source>
        <dbReference type="ARBA" id="ARBA00022448"/>
    </source>
</evidence>
<evidence type="ECO:0000256" key="1">
    <source>
        <dbReference type="ARBA" id="ARBA00004141"/>
    </source>
</evidence>
<dbReference type="Gene3D" id="3.40.30.10">
    <property type="entry name" value="Glutaredoxin"/>
    <property type="match status" value="1"/>
</dbReference>
<feature type="compositionally biased region" description="Basic and acidic residues" evidence="11">
    <location>
        <begin position="1252"/>
        <end position="1262"/>
    </location>
</feature>
<dbReference type="Pfam" id="PF07690">
    <property type="entry name" value="MFS_1"/>
    <property type="match status" value="1"/>
</dbReference>
<feature type="compositionally biased region" description="Polar residues" evidence="11">
    <location>
        <begin position="612"/>
        <end position="621"/>
    </location>
</feature>
<keyword evidence="5 12" id="KW-0812">Transmembrane</keyword>
<feature type="transmembrane region" description="Helical" evidence="12">
    <location>
        <begin position="862"/>
        <end position="881"/>
    </location>
</feature>
<comment type="subcellular location">
    <subcellularLocation>
        <location evidence="1">Membrane</location>
        <topology evidence="1">Multi-pass membrane protein</topology>
    </subcellularLocation>
</comment>
<feature type="region of interest" description="Disordered" evidence="11">
    <location>
        <begin position="901"/>
        <end position="975"/>
    </location>
</feature>
<feature type="domain" description="Major facilitator superfamily (MFS) profile" evidence="13">
    <location>
        <begin position="674"/>
        <end position="1175"/>
    </location>
</feature>
<feature type="transmembrane region" description="Helical" evidence="12">
    <location>
        <begin position="1060"/>
        <end position="1083"/>
    </location>
</feature>
<evidence type="ECO:0000313" key="16">
    <source>
        <dbReference type="Proteomes" id="UP000825002"/>
    </source>
</evidence>
<organism evidence="15 16">
    <name type="scientific">Fragariocoptes setiger</name>
    <dbReference type="NCBI Taxonomy" id="1670756"/>
    <lineage>
        <taxon>Eukaryota</taxon>
        <taxon>Metazoa</taxon>
        <taxon>Ecdysozoa</taxon>
        <taxon>Arthropoda</taxon>
        <taxon>Chelicerata</taxon>
        <taxon>Arachnida</taxon>
        <taxon>Acari</taxon>
        <taxon>Acariformes</taxon>
        <taxon>Trombidiformes</taxon>
        <taxon>Prostigmata</taxon>
        <taxon>Eupodina</taxon>
        <taxon>Eriophyoidea</taxon>
        <taxon>Phytoptidae</taxon>
        <taxon>Fragariocoptes</taxon>
    </lineage>
</organism>
<dbReference type="Proteomes" id="UP000825002">
    <property type="component" value="Unassembled WGS sequence"/>
</dbReference>
<keyword evidence="4" id="KW-0813">Transport</keyword>
<dbReference type="CDD" id="cd02968">
    <property type="entry name" value="SCO"/>
    <property type="match status" value="1"/>
</dbReference>
<accession>A0ABQ7S5N9</accession>
<dbReference type="InterPro" id="IPR050930">
    <property type="entry name" value="MFS_Vesicular_Transporter"/>
</dbReference>
<dbReference type="InterPro" id="IPR011701">
    <property type="entry name" value="MFS"/>
</dbReference>
<protein>
    <submittedName>
        <fullName evidence="15">Vesicular acetylcholine transporter</fullName>
    </submittedName>
</protein>
<evidence type="ECO:0000256" key="10">
    <source>
        <dbReference type="ARBA" id="ARBA00023180"/>
    </source>
</evidence>
<dbReference type="Pfam" id="PF02630">
    <property type="entry name" value="SCO1-SenC"/>
    <property type="match status" value="1"/>
</dbReference>
<keyword evidence="10" id="KW-0325">Glycoprotein</keyword>
<feature type="transmembrane region" description="Helical" evidence="12">
    <location>
        <begin position="673"/>
        <end position="696"/>
    </location>
</feature>
<dbReference type="EMBL" id="JAIFTH010001104">
    <property type="protein sequence ID" value="KAG9508692.1"/>
    <property type="molecule type" value="Genomic_DNA"/>
</dbReference>
<dbReference type="InterPro" id="IPR020846">
    <property type="entry name" value="MFS_dom"/>
</dbReference>
<dbReference type="Gene3D" id="1.20.1250.20">
    <property type="entry name" value="MFS general substrate transporter like domains"/>
    <property type="match status" value="1"/>
</dbReference>
<reference evidence="15 16" key="1">
    <citation type="submission" date="2020-10" db="EMBL/GenBank/DDBJ databases">
        <authorList>
            <person name="Klimov P.B."/>
            <person name="Dyachkov S.M."/>
            <person name="Chetverikov P.E."/>
        </authorList>
    </citation>
    <scope>NUCLEOTIDE SEQUENCE [LARGE SCALE GENOMIC DNA]</scope>
    <source>
        <strain evidence="15">BMOC 18-1129-001#AD2665</strain>
        <tissue evidence="15">Entire mites</tissue>
    </source>
</reference>